<dbReference type="InterPro" id="IPR051856">
    <property type="entry name" value="CSR-E3_Ligase_Protein"/>
</dbReference>
<evidence type="ECO:0000313" key="8">
    <source>
        <dbReference type="Proteomes" id="UP000591535"/>
    </source>
</evidence>
<dbReference type="AlphaFoldDB" id="A0A7K8ZJA0"/>
<evidence type="ECO:0000259" key="6">
    <source>
        <dbReference type="Pfam" id="PF07782"/>
    </source>
</evidence>
<feature type="transmembrane region" description="Helical" evidence="5">
    <location>
        <begin position="41"/>
        <end position="62"/>
    </location>
</feature>
<sequence length="160" mass="18166">KQTLLPLLRAEVSAFVFPCHLALQRPELKCMVVELLKCIPLLLFLIFVCGLDYFIFSVLSIIQNHSFVQYSYQTRHHVSVNVMGASLMAQLLRSTIGALNTSVDTQMETSNIACLPKPHGMSREQYLTTCLPLLTLALLCLAQVYPFRLRRVIATFYFPK</sequence>
<dbReference type="InterPro" id="IPR012858">
    <property type="entry name" value="DC_STAMP-like"/>
</dbReference>
<keyword evidence="3 5" id="KW-1133">Transmembrane helix</keyword>
<feature type="transmembrane region" description="Helical" evidence="5">
    <location>
        <begin position="126"/>
        <end position="145"/>
    </location>
</feature>
<comment type="caution">
    <text evidence="7">The sequence shown here is derived from an EMBL/GenBank/DDBJ whole genome shotgun (WGS) entry which is preliminary data.</text>
</comment>
<evidence type="ECO:0000313" key="7">
    <source>
        <dbReference type="EMBL" id="NXG15037.1"/>
    </source>
</evidence>
<organism evidence="7 8">
    <name type="scientific">Grallaria varia</name>
    <name type="common">variegated antpitta</name>
    <dbReference type="NCBI Taxonomy" id="117165"/>
    <lineage>
        <taxon>Eukaryota</taxon>
        <taxon>Metazoa</taxon>
        <taxon>Chordata</taxon>
        <taxon>Craniata</taxon>
        <taxon>Vertebrata</taxon>
        <taxon>Euteleostomi</taxon>
        <taxon>Archelosauria</taxon>
        <taxon>Archosauria</taxon>
        <taxon>Dinosauria</taxon>
        <taxon>Saurischia</taxon>
        <taxon>Theropoda</taxon>
        <taxon>Coelurosauria</taxon>
        <taxon>Aves</taxon>
        <taxon>Neognathae</taxon>
        <taxon>Neoaves</taxon>
        <taxon>Telluraves</taxon>
        <taxon>Australaves</taxon>
        <taxon>Passeriformes</taxon>
        <taxon>Formicariidae</taxon>
        <taxon>Grallaria</taxon>
    </lineage>
</organism>
<evidence type="ECO:0000256" key="5">
    <source>
        <dbReference type="SAM" id="Phobius"/>
    </source>
</evidence>
<comment type="subcellular location">
    <subcellularLocation>
        <location evidence="1">Membrane</location>
        <topology evidence="1">Multi-pass membrane protein</topology>
    </subcellularLocation>
</comment>
<proteinExistence type="predicted"/>
<dbReference type="EMBL" id="VWZG01002260">
    <property type="protein sequence ID" value="NXG15037.1"/>
    <property type="molecule type" value="Genomic_DNA"/>
</dbReference>
<dbReference type="GO" id="GO:0016020">
    <property type="term" value="C:membrane"/>
    <property type="evidence" value="ECO:0007669"/>
    <property type="project" value="UniProtKB-SubCell"/>
</dbReference>
<reference evidence="7 8" key="1">
    <citation type="submission" date="2019-09" db="EMBL/GenBank/DDBJ databases">
        <title>Bird 10,000 Genomes (B10K) Project - Family phase.</title>
        <authorList>
            <person name="Zhang G."/>
        </authorList>
    </citation>
    <scope>NUCLEOTIDE SEQUENCE [LARGE SCALE GENOMIC DNA]</scope>
    <source>
        <strain evidence="7">B10K-DU-001-02</strain>
        <tissue evidence="7">Muscle</tissue>
    </source>
</reference>
<feature type="non-terminal residue" evidence="7">
    <location>
        <position position="160"/>
    </location>
</feature>
<evidence type="ECO:0000256" key="4">
    <source>
        <dbReference type="ARBA" id="ARBA00023136"/>
    </source>
</evidence>
<keyword evidence="8" id="KW-1185">Reference proteome</keyword>
<evidence type="ECO:0000256" key="1">
    <source>
        <dbReference type="ARBA" id="ARBA00004141"/>
    </source>
</evidence>
<feature type="domain" description="Dendritic cell-specific transmembrane protein-like" evidence="6">
    <location>
        <begin position="1"/>
        <end position="160"/>
    </location>
</feature>
<gene>
    <name evidence="7" type="primary">Dcst1</name>
    <name evidence="7" type="ORF">GRAVAR_R08630</name>
</gene>
<dbReference type="PANTHER" id="PTHR21041">
    <property type="entry name" value="DENDRITIC CELL-SPECIFIC TRANSMEMBRANE PROTEIN"/>
    <property type="match status" value="1"/>
</dbReference>
<keyword evidence="7" id="KW-0436">Ligase</keyword>
<dbReference type="GO" id="GO:0016874">
    <property type="term" value="F:ligase activity"/>
    <property type="evidence" value="ECO:0007669"/>
    <property type="project" value="UniProtKB-KW"/>
</dbReference>
<dbReference type="Proteomes" id="UP000591535">
    <property type="component" value="Unassembled WGS sequence"/>
</dbReference>
<evidence type="ECO:0000256" key="2">
    <source>
        <dbReference type="ARBA" id="ARBA00022692"/>
    </source>
</evidence>
<feature type="non-terminal residue" evidence="7">
    <location>
        <position position="1"/>
    </location>
</feature>
<protein>
    <submittedName>
        <fullName evidence="7">DCST1 ligase</fullName>
    </submittedName>
</protein>
<dbReference type="PANTHER" id="PTHR21041:SF17">
    <property type="entry name" value="E3 UBIQUITIN-PROTEIN LIGASE DCST1"/>
    <property type="match status" value="1"/>
</dbReference>
<dbReference type="Pfam" id="PF07782">
    <property type="entry name" value="DC_STAMP"/>
    <property type="match status" value="1"/>
</dbReference>
<keyword evidence="2 5" id="KW-0812">Transmembrane</keyword>
<name>A0A7K8ZJA0_9PASS</name>
<evidence type="ECO:0000256" key="3">
    <source>
        <dbReference type="ARBA" id="ARBA00022989"/>
    </source>
</evidence>
<accession>A0A7K8ZJA0</accession>
<keyword evidence="4 5" id="KW-0472">Membrane</keyword>